<dbReference type="PRINTS" id="PR00081">
    <property type="entry name" value="GDHRDH"/>
</dbReference>
<dbReference type="Gene3D" id="3.40.50.720">
    <property type="entry name" value="NAD(P)-binding Rossmann-like Domain"/>
    <property type="match status" value="1"/>
</dbReference>
<comment type="similarity">
    <text evidence="1">Belongs to the short-chain dehydrogenases/reductases (SDR) family.</text>
</comment>
<organism evidence="4 5">
    <name type="scientific">Tsuneonella dongtanensis</name>
    <dbReference type="NCBI Taxonomy" id="692370"/>
    <lineage>
        <taxon>Bacteria</taxon>
        <taxon>Pseudomonadati</taxon>
        <taxon>Pseudomonadota</taxon>
        <taxon>Alphaproteobacteria</taxon>
        <taxon>Sphingomonadales</taxon>
        <taxon>Erythrobacteraceae</taxon>
        <taxon>Tsuneonella</taxon>
    </lineage>
</organism>
<dbReference type="InterPro" id="IPR020904">
    <property type="entry name" value="Sc_DH/Rdtase_CS"/>
</dbReference>
<dbReference type="SMART" id="SM00822">
    <property type="entry name" value="PKS_KR"/>
    <property type="match status" value="1"/>
</dbReference>
<dbReference type="EMBL" id="CP016591">
    <property type="protein sequence ID" value="ANY20115.1"/>
    <property type="molecule type" value="Genomic_DNA"/>
</dbReference>
<dbReference type="STRING" id="692370.A6F68_01602"/>
<evidence type="ECO:0000259" key="3">
    <source>
        <dbReference type="SMART" id="SM00822"/>
    </source>
</evidence>
<gene>
    <name evidence="4" type="primary">lvr</name>
    <name evidence="4" type="ORF">A6F68_01602</name>
</gene>
<sequence>MTEPALDFSGRSALVTGAGSGIGAAVARWLDAHGIATLHLVDVNAEGMAALDLSCEVHRHVHDVSDPQFWGGFERAAGTLDHAVVNAGIALGGAPIAEQTFQHWRRVMAVNLDGAFLTLAAALRLMQANGGGSAVVTSSITAIKPVPGIGAYGVSKAGVAHMTRIAAAENAARGIRVNAVAPGGVDTAIWDSGEAFRKAVEDHGREGAIAAMGAGTPRGRFATADEIAGDIGYLLSDMAANVTGVVLNTDGGFSL</sequence>
<reference evidence="4 5" key="1">
    <citation type="submission" date="2016-07" db="EMBL/GenBank/DDBJ databases">
        <title>Complete genome sequence of Altererythrobacter dongtanensis KCTC 22672, a type strain with esterase isolated from tidal flat.</title>
        <authorList>
            <person name="Cheng H."/>
            <person name="Wu Y.-H."/>
            <person name="Zhou P."/>
            <person name="Huo Y.-Y."/>
            <person name="Wang C.-S."/>
            <person name="Xu X.-W."/>
        </authorList>
    </citation>
    <scope>NUCLEOTIDE SEQUENCE [LARGE SCALE GENOMIC DNA]</scope>
    <source>
        <strain evidence="4 5">KCTC 22672</strain>
    </source>
</reference>
<keyword evidence="5" id="KW-1185">Reference proteome</keyword>
<evidence type="ECO:0000256" key="1">
    <source>
        <dbReference type="ARBA" id="ARBA00006484"/>
    </source>
</evidence>
<accession>A0A1B2ADJ0</accession>
<evidence type="ECO:0000313" key="5">
    <source>
        <dbReference type="Proteomes" id="UP000092932"/>
    </source>
</evidence>
<dbReference type="PANTHER" id="PTHR43669:SF8">
    <property type="entry name" value="SHORT-CHAIN TYPE DEHYDROGENASE_REDUCTASE-RELATED"/>
    <property type="match status" value="1"/>
</dbReference>
<dbReference type="CDD" id="cd05233">
    <property type="entry name" value="SDR_c"/>
    <property type="match status" value="1"/>
</dbReference>
<dbReference type="KEGG" id="ado:A6F68_01602"/>
<dbReference type="EC" id="1.1.1.-" evidence="4"/>
<dbReference type="InterPro" id="IPR036291">
    <property type="entry name" value="NAD(P)-bd_dom_sf"/>
</dbReference>
<proteinExistence type="inferred from homology"/>
<dbReference type="OrthoDB" id="9779623at2"/>
<evidence type="ECO:0000256" key="2">
    <source>
        <dbReference type="ARBA" id="ARBA00023002"/>
    </source>
</evidence>
<name>A0A1B2ADJ0_9SPHN</name>
<dbReference type="GO" id="GO:0016491">
    <property type="term" value="F:oxidoreductase activity"/>
    <property type="evidence" value="ECO:0007669"/>
    <property type="project" value="UniProtKB-KW"/>
</dbReference>
<evidence type="ECO:0000313" key="4">
    <source>
        <dbReference type="EMBL" id="ANY20115.1"/>
    </source>
</evidence>
<dbReference type="PANTHER" id="PTHR43669">
    <property type="entry name" value="5-KETO-D-GLUCONATE 5-REDUCTASE"/>
    <property type="match status" value="1"/>
</dbReference>
<dbReference type="SUPFAM" id="SSF51735">
    <property type="entry name" value="NAD(P)-binding Rossmann-fold domains"/>
    <property type="match status" value="1"/>
</dbReference>
<keyword evidence="2 4" id="KW-0560">Oxidoreductase</keyword>
<dbReference type="InterPro" id="IPR002347">
    <property type="entry name" value="SDR_fam"/>
</dbReference>
<dbReference type="FunFam" id="3.40.50.720:FF:000084">
    <property type="entry name" value="Short-chain dehydrogenase reductase"/>
    <property type="match status" value="1"/>
</dbReference>
<dbReference type="PROSITE" id="PS00061">
    <property type="entry name" value="ADH_SHORT"/>
    <property type="match status" value="1"/>
</dbReference>
<dbReference type="RefSeq" id="WP_067678270.1">
    <property type="nucleotide sequence ID" value="NZ_CP016591.1"/>
</dbReference>
<dbReference type="Proteomes" id="UP000092932">
    <property type="component" value="Chromosome"/>
</dbReference>
<dbReference type="Pfam" id="PF13561">
    <property type="entry name" value="adh_short_C2"/>
    <property type="match status" value="1"/>
</dbReference>
<dbReference type="InterPro" id="IPR057326">
    <property type="entry name" value="KR_dom"/>
</dbReference>
<dbReference type="AlphaFoldDB" id="A0A1B2ADJ0"/>
<protein>
    <submittedName>
        <fullName evidence="4">Levodione reductase</fullName>
        <ecNumber evidence="4">1.1.1.-</ecNumber>
    </submittedName>
</protein>
<feature type="domain" description="Ketoreductase" evidence="3">
    <location>
        <begin position="11"/>
        <end position="193"/>
    </location>
</feature>